<organism evidence="2 3">
    <name type="scientific">Brassica cretica</name>
    <name type="common">Mustard</name>
    <dbReference type="NCBI Taxonomy" id="69181"/>
    <lineage>
        <taxon>Eukaryota</taxon>
        <taxon>Viridiplantae</taxon>
        <taxon>Streptophyta</taxon>
        <taxon>Embryophyta</taxon>
        <taxon>Tracheophyta</taxon>
        <taxon>Spermatophyta</taxon>
        <taxon>Magnoliopsida</taxon>
        <taxon>eudicotyledons</taxon>
        <taxon>Gunneridae</taxon>
        <taxon>Pentapetalae</taxon>
        <taxon>rosids</taxon>
        <taxon>malvids</taxon>
        <taxon>Brassicales</taxon>
        <taxon>Brassicaceae</taxon>
        <taxon>Brassiceae</taxon>
        <taxon>Brassica</taxon>
    </lineage>
</organism>
<dbReference type="AlphaFoldDB" id="A0A8S9P6S9"/>
<evidence type="ECO:0000313" key="3">
    <source>
        <dbReference type="Proteomes" id="UP000712600"/>
    </source>
</evidence>
<dbReference type="EMBL" id="QGKX02001521">
    <property type="protein sequence ID" value="KAF3510950.1"/>
    <property type="molecule type" value="Genomic_DNA"/>
</dbReference>
<feature type="region of interest" description="Disordered" evidence="1">
    <location>
        <begin position="1"/>
        <end position="20"/>
    </location>
</feature>
<evidence type="ECO:0000313" key="2">
    <source>
        <dbReference type="EMBL" id="KAF3510950.1"/>
    </source>
</evidence>
<evidence type="ECO:0000256" key="1">
    <source>
        <dbReference type="SAM" id="MobiDB-lite"/>
    </source>
</evidence>
<protein>
    <submittedName>
        <fullName evidence="2">Uncharacterized protein</fullName>
    </submittedName>
</protein>
<gene>
    <name evidence="2" type="ORF">F2Q69_00009452</name>
</gene>
<proteinExistence type="predicted"/>
<accession>A0A8S9P6S9</accession>
<comment type="caution">
    <text evidence="2">The sequence shown here is derived from an EMBL/GenBank/DDBJ whole genome shotgun (WGS) entry which is preliminary data.</text>
</comment>
<reference evidence="2" key="1">
    <citation type="submission" date="2019-12" db="EMBL/GenBank/DDBJ databases">
        <title>Genome sequencing and annotation of Brassica cretica.</title>
        <authorList>
            <person name="Studholme D.J."/>
            <person name="Sarris P."/>
        </authorList>
    </citation>
    <scope>NUCLEOTIDE SEQUENCE</scope>
    <source>
        <strain evidence="2">PFS-109/04</strain>
        <tissue evidence="2">Leaf</tissue>
    </source>
</reference>
<name>A0A8S9P6S9_BRACR</name>
<sequence length="63" mass="6817">MGATYNTRSRRNEGGATSCSEVKHPLRMNHLRRQTLKLERACAATSVTRTPNGVTDKAVGATS</sequence>
<dbReference type="Proteomes" id="UP000712600">
    <property type="component" value="Unassembled WGS sequence"/>
</dbReference>